<sequence length="53" mass="6121">MKENAQEILDKLVELIAKKGNRVDSREVLELSQKLDKLVVDKMIEINDINEPD</sequence>
<dbReference type="Gene3D" id="4.10.280.10">
    <property type="entry name" value="Helix-loop-helix DNA-binding domain"/>
    <property type="match status" value="1"/>
</dbReference>
<reference evidence="1 2" key="1">
    <citation type="submission" date="2023-04" db="EMBL/GenBank/DDBJ databases">
        <authorList>
            <person name="Hsu D."/>
        </authorList>
    </citation>
    <scope>NUCLEOTIDE SEQUENCE [LARGE SCALE GENOMIC DNA]</scope>
    <source>
        <strain evidence="1 2">MK1</strain>
    </source>
</reference>
<dbReference type="AlphaFoldDB" id="A0AAU0UR67"/>
<dbReference type="EMBL" id="CP121694">
    <property type="protein sequence ID" value="WRO22862.1"/>
    <property type="molecule type" value="Genomic_DNA"/>
</dbReference>
<dbReference type="GO" id="GO:0043937">
    <property type="term" value="P:regulation of sporulation"/>
    <property type="evidence" value="ECO:0007669"/>
    <property type="project" value="InterPro"/>
</dbReference>
<dbReference type="InterPro" id="IPR018540">
    <property type="entry name" value="Spo0E-like"/>
</dbReference>
<evidence type="ECO:0000313" key="2">
    <source>
        <dbReference type="Proteomes" id="UP001329915"/>
    </source>
</evidence>
<gene>
    <name evidence="1" type="ORF">MFMK1_002703</name>
</gene>
<protein>
    <submittedName>
        <fullName evidence="1">Spo0E family sporulation regulatory protein-aspartic acid phosphatase</fullName>
    </submittedName>
</protein>
<dbReference type="Proteomes" id="UP001329915">
    <property type="component" value="Chromosome"/>
</dbReference>
<dbReference type="Pfam" id="PF09388">
    <property type="entry name" value="SpoOE-like"/>
    <property type="match status" value="1"/>
</dbReference>
<organism evidence="1 2">
    <name type="scientific">Metallumcola ferriviriculae</name>
    <dbReference type="NCBI Taxonomy" id="3039180"/>
    <lineage>
        <taxon>Bacteria</taxon>
        <taxon>Bacillati</taxon>
        <taxon>Bacillota</taxon>
        <taxon>Clostridia</taxon>
        <taxon>Neomoorellales</taxon>
        <taxon>Desulfitibacteraceae</taxon>
        <taxon>Metallumcola</taxon>
    </lineage>
</organism>
<proteinExistence type="predicted"/>
<accession>A0AAU0UR67</accession>
<dbReference type="InterPro" id="IPR037208">
    <property type="entry name" value="Spo0E-like_sf"/>
</dbReference>
<dbReference type="GO" id="GO:0046983">
    <property type="term" value="F:protein dimerization activity"/>
    <property type="evidence" value="ECO:0007669"/>
    <property type="project" value="InterPro"/>
</dbReference>
<keyword evidence="2" id="KW-1185">Reference proteome</keyword>
<name>A0AAU0UR67_9FIRM</name>
<dbReference type="InterPro" id="IPR036638">
    <property type="entry name" value="HLH_DNA-bd_sf"/>
</dbReference>
<dbReference type="KEGG" id="dbc:MFMK1_002703"/>
<evidence type="ECO:0000313" key="1">
    <source>
        <dbReference type="EMBL" id="WRO22862.1"/>
    </source>
</evidence>
<dbReference type="SUPFAM" id="SSF140500">
    <property type="entry name" value="BAS1536-like"/>
    <property type="match status" value="1"/>
</dbReference>
<dbReference type="RefSeq" id="WP_366922257.1">
    <property type="nucleotide sequence ID" value="NZ_CP121694.1"/>
</dbReference>